<dbReference type="HOGENOM" id="CLU_2665268_0_0_10"/>
<keyword evidence="2" id="KW-1185">Reference proteome</keyword>
<proteinExistence type="predicted"/>
<dbReference type="AlphaFoldDB" id="F5J346"/>
<organism evidence="1 2">
    <name type="scientific">Dysgonomonas gadei ATCC BAA-286</name>
    <dbReference type="NCBI Taxonomy" id="742766"/>
    <lineage>
        <taxon>Bacteria</taxon>
        <taxon>Pseudomonadati</taxon>
        <taxon>Bacteroidota</taxon>
        <taxon>Bacteroidia</taxon>
        <taxon>Bacteroidales</taxon>
        <taxon>Dysgonomonadaceae</taxon>
        <taxon>Dysgonomonas</taxon>
    </lineage>
</organism>
<gene>
    <name evidence="1" type="ORF">HMPREF9455_03763</name>
</gene>
<reference evidence="1 2" key="1">
    <citation type="submission" date="2011-04" db="EMBL/GenBank/DDBJ databases">
        <title>The Genome Sequence of Dysgonomonas gadei ATCC BAA-286.</title>
        <authorList>
            <consortium name="The Broad Institute Genome Sequencing Platform"/>
            <person name="Earl A."/>
            <person name="Ward D."/>
            <person name="Feldgarden M."/>
            <person name="Gevers D."/>
            <person name="Pudlo N."/>
            <person name="Martens E."/>
            <person name="Allen-Vercoe E."/>
            <person name="Young S.K."/>
            <person name="Zeng Q."/>
            <person name="Gargeya S."/>
            <person name="Fitzgerald M."/>
            <person name="Haas B."/>
            <person name="Abouelleil A."/>
            <person name="Alvarado L."/>
            <person name="Arachchi H.M."/>
            <person name="Berlin A."/>
            <person name="Brown A."/>
            <person name="Chapman S.B."/>
            <person name="Chen Z."/>
            <person name="Dunbar C."/>
            <person name="Freedman E."/>
            <person name="Gearin G."/>
            <person name="Gellesch M."/>
            <person name="Goldberg J."/>
            <person name="Griggs A."/>
            <person name="Gujja S."/>
            <person name="Heiman D."/>
            <person name="Howarth C."/>
            <person name="Larson L."/>
            <person name="Lui A."/>
            <person name="MacDonald P.J.P."/>
            <person name="Mehta T."/>
            <person name="Montmayeur A."/>
            <person name="Murphy C."/>
            <person name="Neiman D."/>
            <person name="Pearson M."/>
            <person name="Priest M."/>
            <person name="Roberts A."/>
            <person name="Saif S."/>
            <person name="Shea T."/>
            <person name="Shenoy N."/>
            <person name="Sisk P."/>
            <person name="Stolte C."/>
            <person name="Sykes S."/>
            <person name="Yandava C."/>
            <person name="Wortman J."/>
            <person name="Nusbaum C."/>
            <person name="Birren B."/>
        </authorList>
    </citation>
    <scope>NUCLEOTIDE SEQUENCE [LARGE SCALE GENOMIC DNA]</scope>
    <source>
        <strain evidence="1 2">ATCC BAA-286</strain>
    </source>
</reference>
<name>F5J346_9BACT</name>
<dbReference type="EMBL" id="ADLV01000049">
    <property type="protein sequence ID" value="EGJ99890.1"/>
    <property type="molecule type" value="Genomic_DNA"/>
</dbReference>
<dbReference type="Proteomes" id="UP000004913">
    <property type="component" value="Unassembled WGS sequence"/>
</dbReference>
<comment type="caution">
    <text evidence="1">The sequence shown here is derived from an EMBL/GenBank/DDBJ whole genome shotgun (WGS) entry which is preliminary data.</text>
</comment>
<accession>F5J346</accession>
<sequence>MIPYYFAPPELRFWVAGGCSLDFLFRFASRQNEKTERLVKKSNVKIQLLIRIICCVNFYEIKIHLSILKKQEMKK</sequence>
<evidence type="ECO:0000313" key="2">
    <source>
        <dbReference type="Proteomes" id="UP000004913"/>
    </source>
</evidence>
<evidence type="ECO:0000313" key="1">
    <source>
        <dbReference type="EMBL" id="EGJ99890.1"/>
    </source>
</evidence>
<protein>
    <submittedName>
        <fullName evidence="1">Uncharacterized protein</fullName>
    </submittedName>
</protein>